<evidence type="ECO:0000313" key="3">
    <source>
        <dbReference type="Proteomes" id="UP001499924"/>
    </source>
</evidence>
<gene>
    <name evidence="2" type="ORF">GCM10010531_35670</name>
</gene>
<dbReference type="Proteomes" id="UP001499924">
    <property type="component" value="Unassembled WGS sequence"/>
</dbReference>
<evidence type="ECO:0000256" key="1">
    <source>
        <dbReference type="SAM" id="MobiDB-lite"/>
    </source>
</evidence>
<reference evidence="3" key="1">
    <citation type="journal article" date="2019" name="Int. J. Syst. Evol. Microbiol.">
        <title>The Global Catalogue of Microorganisms (GCM) 10K type strain sequencing project: providing services to taxonomists for standard genome sequencing and annotation.</title>
        <authorList>
            <consortium name="The Broad Institute Genomics Platform"/>
            <consortium name="The Broad Institute Genome Sequencing Center for Infectious Disease"/>
            <person name="Wu L."/>
            <person name="Ma J."/>
        </authorList>
    </citation>
    <scope>NUCLEOTIDE SEQUENCE [LARGE SCALE GENOMIC DNA]</scope>
    <source>
        <strain evidence="3">JCM 15614</strain>
    </source>
</reference>
<accession>A0ABP6PH61</accession>
<evidence type="ECO:0008006" key="4">
    <source>
        <dbReference type="Google" id="ProtNLM"/>
    </source>
</evidence>
<organism evidence="2 3">
    <name type="scientific">Blastococcus jejuensis</name>
    <dbReference type="NCBI Taxonomy" id="351224"/>
    <lineage>
        <taxon>Bacteria</taxon>
        <taxon>Bacillati</taxon>
        <taxon>Actinomycetota</taxon>
        <taxon>Actinomycetes</taxon>
        <taxon>Geodermatophilales</taxon>
        <taxon>Geodermatophilaceae</taxon>
        <taxon>Blastococcus</taxon>
    </lineage>
</organism>
<feature type="compositionally biased region" description="Gly residues" evidence="1">
    <location>
        <begin position="64"/>
        <end position="74"/>
    </location>
</feature>
<proteinExistence type="predicted"/>
<evidence type="ECO:0000313" key="2">
    <source>
        <dbReference type="EMBL" id="GAA3178650.1"/>
    </source>
</evidence>
<dbReference type="EMBL" id="BAAAVV010000010">
    <property type="protein sequence ID" value="GAA3178650.1"/>
    <property type="molecule type" value="Genomic_DNA"/>
</dbReference>
<keyword evidence="3" id="KW-1185">Reference proteome</keyword>
<feature type="compositionally biased region" description="Gly residues" evidence="1">
    <location>
        <begin position="47"/>
        <end position="56"/>
    </location>
</feature>
<sequence length="74" mass="7364">MLPVIPRKVTSTVCVFCTMKTINATASRAPTHTVTQITPVRVRGTDGRAGGGGGGATWPRCCGATGGGPPAVGP</sequence>
<name>A0ABP6PH61_9ACTN</name>
<comment type="caution">
    <text evidence="2">The sequence shown here is derived from an EMBL/GenBank/DDBJ whole genome shotgun (WGS) entry which is preliminary data.</text>
</comment>
<protein>
    <recommendedName>
        <fullName evidence="4">Secreted protein</fullName>
    </recommendedName>
</protein>
<feature type="region of interest" description="Disordered" evidence="1">
    <location>
        <begin position="41"/>
        <end position="74"/>
    </location>
</feature>